<gene>
    <name evidence="2" type="ORF">G8759_07180</name>
</gene>
<evidence type="ECO:0000313" key="3">
    <source>
        <dbReference type="Proteomes" id="UP000501802"/>
    </source>
</evidence>
<keyword evidence="3" id="KW-1185">Reference proteome</keyword>
<sequence length="68" mass="7775">MNTKLMFLALGLLLLIVSFWIKDDAFDIQLYATYYVIGWGSLFRGVGLLCCLVEGVSFMLKHQVSRQK</sequence>
<keyword evidence="1" id="KW-1133">Transmembrane helix</keyword>
<evidence type="ECO:0000313" key="2">
    <source>
        <dbReference type="EMBL" id="QIP12424.1"/>
    </source>
</evidence>
<protein>
    <submittedName>
        <fullName evidence="2">Uncharacterized protein</fullName>
    </submittedName>
</protein>
<organism evidence="2 3">
    <name type="scientific">Spirosoma aureum</name>
    <dbReference type="NCBI Taxonomy" id="2692134"/>
    <lineage>
        <taxon>Bacteria</taxon>
        <taxon>Pseudomonadati</taxon>
        <taxon>Bacteroidota</taxon>
        <taxon>Cytophagia</taxon>
        <taxon>Cytophagales</taxon>
        <taxon>Cytophagaceae</taxon>
        <taxon>Spirosoma</taxon>
    </lineage>
</organism>
<dbReference type="RefSeq" id="WP_167206544.1">
    <property type="nucleotide sequence ID" value="NZ_CP050063.1"/>
</dbReference>
<dbReference type="AlphaFoldDB" id="A0A6G9AJA7"/>
<feature type="transmembrane region" description="Helical" evidence="1">
    <location>
        <begin position="41"/>
        <end position="60"/>
    </location>
</feature>
<accession>A0A6G9AJA7</accession>
<dbReference type="Proteomes" id="UP000501802">
    <property type="component" value="Chromosome"/>
</dbReference>
<proteinExistence type="predicted"/>
<dbReference type="KEGG" id="spib:G8759_07180"/>
<dbReference type="EMBL" id="CP050063">
    <property type="protein sequence ID" value="QIP12424.1"/>
    <property type="molecule type" value="Genomic_DNA"/>
</dbReference>
<reference evidence="2 3" key="1">
    <citation type="submission" date="2020-03" db="EMBL/GenBank/DDBJ databases">
        <authorList>
            <person name="Kim M.K."/>
        </authorList>
    </citation>
    <scope>NUCLEOTIDE SEQUENCE [LARGE SCALE GENOMIC DNA]</scope>
    <source>
        <strain evidence="2 3">BT328</strain>
    </source>
</reference>
<keyword evidence="1" id="KW-0812">Transmembrane</keyword>
<name>A0A6G9AJA7_9BACT</name>
<keyword evidence="1" id="KW-0472">Membrane</keyword>
<evidence type="ECO:0000256" key="1">
    <source>
        <dbReference type="SAM" id="Phobius"/>
    </source>
</evidence>